<dbReference type="Pfam" id="PF01925">
    <property type="entry name" value="TauE"/>
    <property type="match status" value="1"/>
</dbReference>
<gene>
    <name evidence="6" type="ORF">DdX_13125</name>
</gene>
<feature type="transmembrane region" description="Helical" evidence="5">
    <location>
        <begin position="183"/>
        <end position="203"/>
    </location>
</feature>
<comment type="subcellular location">
    <subcellularLocation>
        <location evidence="1">Membrane</location>
        <topology evidence="1">Multi-pass membrane protein</topology>
    </subcellularLocation>
</comment>
<dbReference type="PANTHER" id="PTHR31154:SF4">
    <property type="entry name" value="MEMBRANE TRANSPORTER PROTEIN"/>
    <property type="match status" value="1"/>
</dbReference>
<feature type="transmembrane region" description="Helical" evidence="5">
    <location>
        <begin position="374"/>
        <end position="394"/>
    </location>
</feature>
<evidence type="ECO:0000256" key="1">
    <source>
        <dbReference type="ARBA" id="ARBA00004141"/>
    </source>
</evidence>
<evidence type="ECO:0000256" key="3">
    <source>
        <dbReference type="ARBA" id="ARBA00022989"/>
    </source>
</evidence>
<reference evidence="6" key="1">
    <citation type="submission" date="2022-01" db="EMBL/GenBank/DDBJ databases">
        <title>Genome Sequence Resource for Two Populations of Ditylenchus destructor, the Migratory Endoparasitic Phytonematode.</title>
        <authorList>
            <person name="Zhang H."/>
            <person name="Lin R."/>
            <person name="Xie B."/>
        </authorList>
    </citation>
    <scope>NUCLEOTIDE SEQUENCE</scope>
    <source>
        <strain evidence="6">BazhouSP</strain>
    </source>
</reference>
<feature type="transmembrane region" description="Helical" evidence="5">
    <location>
        <begin position="252"/>
        <end position="283"/>
    </location>
</feature>
<evidence type="ECO:0000256" key="5">
    <source>
        <dbReference type="SAM" id="Phobius"/>
    </source>
</evidence>
<dbReference type="InterPro" id="IPR002781">
    <property type="entry name" value="TM_pro_TauE-like"/>
</dbReference>
<dbReference type="EMBL" id="JAKKPZ010000049">
    <property type="protein sequence ID" value="KAI1706284.1"/>
    <property type="molecule type" value="Genomic_DNA"/>
</dbReference>
<dbReference type="AlphaFoldDB" id="A0AAD4MZG3"/>
<keyword evidence="2 5" id="KW-0812">Transmembrane</keyword>
<keyword evidence="7" id="KW-1185">Reference proteome</keyword>
<feature type="transmembrane region" description="Helical" evidence="5">
    <location>
        <begin position="122"/>
        <end position="148"/>
    </location>
</feature>
<name>A0AAD4MZG3_9BILA</name>
<sequence length="435" mass="48502">MTKIHCSDVGTAPHTNGFQTPGADAYISEPETSSAVSLPAEHSGRFKRFFRKYFLEGQKLDREQELRLQECRRGDLPFHEKYRKYIGMAIPFVFMHTVWWTLAIRYDIFRLYPTKYEMAVTMILGATVAGATSEGGGAVAFPVMTLLLHIDSIVARDFSLMIQSCGMTSATFTIIWMKVQLEWHSIVFCTIGSTFGIIFGLQFVDDIFDGPTKKMLFVSVFFSFAISLYILNRQKKRTTYVEIPDFNWWKGAVLLLVGFTGGLCSAVAGSGADICSFSILTLLFRVSEKVATPTSVVLMAANTVVGFFWRQLIMTEISTLAWEYFEVAVPVVVICAPFGALLSSHLHRMVLASFVYILEALALIGFLITFPPVHLVLIGAGIIFVSFFFFLGLCKLGRKLEESSNGKLLSDSNMIPSLSYTTDAQNLPESMYQAA</sequence>
<organism evidence="6 7">
    <name type="scientific">Ditylenchus destructor</name>
    <dbReference type="NCBI Taxonomy" id="166010"/>
    <lineage>
        <taxon>Eukaryota</taxon>
        <taxon>Metazoa</taxon>
        <taxon>Ecdysozoa</taxon>
        <taxon>Nematoda</taxon>
        <taxon>Chromadorea</taxon>
        <taxon>Rhabditida</taxon>
        <taxon>Tylenchina</taxon>
        <taxon>Tylenchomorpha</taxon>
        <taxon>Sphaerularioidea</taxon>
        <taxon>Anguinidae</taxon>
        <taxon>Anguininae</taxon>
        <taxon>Ditylenchus</taxon>
    </lineage>
</organism>
<evidence type="ECO:0000256" key="4">
    <source>
        <dbReference type="ARBA" id="ARBA00023136"/>
    </source>
</evidence>
<feature type="transmembrane region" description="Helical" evidence="5">
    <location>
        <begin position="349"/>
        <end position="368"/>
    </location>
</feature>
<feature type="transmembrane region" description="Helical" evidence="5">
    <location>
        <begin position="82"/>
        <end position="102"/>
    </location>
</feature>
<comment type="caution">
    <text evidence="6">The sequence shown here is derived from an EMBL/GenBank/DDBJ whole genome shotgun (WGS) entry which is preliminary data.</text>
</comment>
<keyword evidence="4 5" id="KW-0472">Membrane</keyword>
<dbReference type="GO" id="GO:0016020">
    <property type="term" value="C:membrane"/>
    <property type="evidence" value="ECO:0007669"/>
    <property type="project" value="UniProtKB-SubCell"/>
</dbReference>
<evidence type="ECO:0000256" key="2">
    <source>
        <dbReference type="ARBA" id="ARBA00022692"/>
    </source>
</evidence>
<evidence type="ECO:0000313" key="7">
    <source>
        <dbReference type="Proteomes" id="UP001201812"/>
    </source>
</evidence>
<accession>A0AAD4MZG3</accession>
<keyword evidence="3 5" id="KW-1133">Transmembrane helix</keyword>
<dbReference type="PANTHER" id="PTHR31154">
    <property type="entry name" value="MEMBRANE TRANSPORTER PROTEIN"/>
    <property type="match status" value="1"/>
</dbReference>
<protein>
    <submittedName>
        <fullName evidence="6">Sulfite exporter tauE/SafE domain-containing protein</fullName>
    </submittedName>
</protein>
<feature type="transmembrane region" description="Helical" evidence="5">
    <location>
        <begin position="215"/>
        <end position="232"/>
    </location>
</feature>
<dbReference type="Proteomes" id="UP001201812">
    <property type="component" value="Unassembled WGS sequence"/>
</dbReference>
<evidence type="ECO:0000313" key="6">
    <source>
        <dbReference type="EMBL" id="KAI1706284.1"/>
    </source>
</evidence>
<proteinExistence type="predicted"/>
<feature type="transmembrane region" description="Helical" evidence="5">
    <location>
        <begin position="321"/>
        <end position="342"/>
    </location>
</feature>